<organism evidence="3 4">
    <name type="scientific">Halopseudomonas salegens</name>
    <dbReference type="NCBI Taxonomy" id="1434072"/>
    <lineage>
        <taxon>Bacteria</taxon>
        <taxon>Pseudomonadati</taxon>
        <taxon>Pseudomonadota</taxon>
        <taxon>Gammaproteobacteria</taxon>
        <taxon>Pseudomonadales</taxon>
        <taxon>Pseudomonadaceae</taxon>
        <taxon>Halopseudomonas</taxon>
    </lineage>
</organism>
<feature type="region of interest" description="Disordered" evidence="1">
    <location>
        <begin position="53"/>
        <end position="92"/>
    </location>
</feature>
<dbReference type="NCBIfam" id="TIGR02605">
    <property type="entry name" value="CxxC_CxxC_SSSS"/>
    <property type="match status" value="1"/>
</dbReference>
<feature type="domain" description="Putative regulatory protein FmdB zinc ribbon" evidence="2">
    <location>
        <begin position="1"/>
        <end position="41"/>
    </location>
</feature>
<name>A0A1H2FDL7_9GAMM</name>
<evidence type="ECO:0000259" key="2">
    <source>
        <dbReference type="SMART" id="SM00834"/>
    </source>
</evidence>
<feature type="compositionally biased region" description="Basic and acidic residues" evidence="1">
    <location>
        <begin position="53"/>
        <end position="64"/>
    </location>
</feature>
<evidence type="ECO:0000256" key="1">
    <source>
        <dbReference type="SAM" id="MobiDB-lite"/>
    </source>
</evidence>
<dbReference type="STRING" id="1434072.SAMN05216210_1477"/>
<evidence type="ECO:0000313" key="4">
    <source>
        <dbReference type="Proteomes" id="UP000243924"/>
    </source>
</evidence>
<dbReference type="EMBL" id="LT629787">
    <property type="protein sequence ID" value="SDU05444.1"/>
    <property type="molecule type" value="Genomic_DNA"/>
</dbReference>
<dbReference type="RefSeq" id="WP_092385599.1">
    <property type="nucleotide sequence ID" value="NZ_LT629787.1"/>
</dbReference>
<dbReference type="AlphaFoldDB" id="A0A1H2FDL7"/>
<dbReference type="Pfam" id="PF09723">
    <property type="entry name" value="Zn_ribbon_8"/>
    <property type="match status" value="1"/>
</dbReference>
<evidence type="ECO:0000313" key="3">
    <source>
        <dbReference type="EMBL" id="SDU05444.1"/>
    </source>
</evidence>
<sequence length="122" mass="14092">MPVYDYKCRDHGLFYALATMDEFDQPQPCPECGELSGKVIMLPTNVFKVDDTERKARDRNEKAIHSPILSTPDYREEEQARHEHKHGKGCGCNHQKIGKSKLFWTANGEKMFPSARPWMISH</sequence>
<gene>
    <name evidence="3" type="ORF">SAMN05216210_1477</name>
</gene>
<dbReference type="Proteomes" id="UP000243924">
    <property type="component" value="Chromosome I"/>
</dbReference>
<dbReference type="OrthoDB" id="9813321at2"/>
<protein>
    <submittedName>
        <fullName evidence="3">Putative regulatory protein, FmdB family</fullName>
    </submittedName>
</protein>
<dbReference type="SMART" id="SM00834">
    <property type="entry name" value="CxxC_CXXC_SSSS"/>
    <property type="match status" value="1"/>
</dbReference>
<reference evidence="4" key="1">
    <citation type="submission" date="2016-10" db="EMBL/GenBank/DDBJ databases">
        <authorList>
            <person name="Varghese N."/>
            <person name="Submissions S."/>
        </authorList>
    </citation>
    <scope>NUCLEOTIDE SEQUENCE [LARGE SCALE GENOMIC DNA]</scope>
    <source>
        <strain evidence="4">CECT 8338</strain>
    </source>
</reference>
<accession>A0A1H2FDL7</accession>
<keyword evidence="4" id="KW-1185">Reference proteome</keyword>
<dbReference type="InterPro" id="IPR013429">
    <property type="entry name" value="Regulatory_FmdB_Zinc_ribbon"/>
</dbReference>
<proteinExistence type="predicted"/>